<organism evidence="2 3">
    <name type="scientific">Fodinibius sediminis</name>
    <dbReference type="NCBI Taxonomy" id="1214077"/>
    <lineage>
        <taxon>Bacteria</taxon>
        <taxon>Pseudomonadati</taxon>
        <taxon>Balneolota</taxon>
        <taxon>Balneolia</taxon>
        <taxon>Balneolales</taxon>
        <taxon>Balneolaceae</taxon>
        <taxon>Fodinibius</taxon>
    </lineage>
</organism>
<reference evidence="2 3" key="1">
    <citation type="submission" date="2017-05" db="EMBL/GenBank/DDBJ databases">
        <authorList>
            <person name="Varghese N."/>
            <person name="Submissions S."/>
        </authorList>
    </citation>
    <scope>NUCLEOTIDE SEQUENCE [LARGE SCALE GENOMIC DNA]</scope>
    <source>
        <strain evidence="2 3">DSM 21194</strain>
    </source>
</reference>
<dbReference type="OrthoDB" id="1525231at2"/>
<keyword evidence="1" id="KW-1133">Transmembrane helix</keyword>
<evidence type="ECO:0000313" key="3">
    <source>
        <dbReference type="Proteomes" id="UP000317593"/>
    </source>
</evidence>
<dbReference type="AlphaFoldDB" id="A0A521DFD1"/>
<feature type="transmembrane region" description="Helical" evidence="1">
    <location>
        <begin position="82"/>
        <end position="106"/>
    </location>
</feature>
<keyword evidence="1" id="KW-0812">Transmembrane</keyword>
<sequence length="117" mass="12401">MILILLLALSAWLLSLIFPWWSLAVPAILLGAALGRTGGSSFGTGFLGIGLLWFVQATYIHLANDGLLVTRIADLFSLPHPWLVILITVLVGGLAGGFSTLTGYLLGKVLSQARKTV</sequence>
<proteinExistence type="predicted"/>
<dbReference type="EMBL" id="FXTH01000010">
    <property type="protein sequence ID" value="SMO70403.1"/>
    <property type="molecule type" value="Genomic_DNA"/>
</dbReference>
<name>A0A521DFD1_9BACT</name>
<gene>
    <name evidence="2" type="ORF">SAMN06265218_11035</name>
</gene>
<keyword evidence="1" id="KW-0472">Membrane</keyword>
<protein>
    <recommendedName>
        <fullName evidence="4">DUF2062 domain-containing protein</fullName>
    </recommendedName>
</protein>
<accession>A0A521DFD1</accession>
<evidence type="ECO:0000313" key="2">
    <source>
        <dbReference type="EMBL" id="SMO70403.1"/>
    </source>
</evidence>
<keyword evidence="3" id="KW-1185">Reference proteome</keyword>
<evidence type="ECO:0008006" key="4">
    <source>
        <dbReference type="Google" id="ProtNLM"/>
    </source>
</evidence>
<dbReference type="Proteomes" id="UP000317593">
    <property type="component" value="Unassembled WGS sequence"/>
</dbReference>
<evidence type="ECO:0000256" key="1">
    <source>
        <dbReference type="SAM" id="Phobius"/>
    </source>
</evidence>
<feature type="transmembrane region" description="Helical" evidence="1">
    <location>
        <begin position="40"/>
        <end position="62"/>
    </location>
</feature>